<dbReference type="EC" id="3.4.19.12" evidence="7"/>
<feature type="region of interest" description="Disordered" evidence="8">
    <location>
        <begin position="135"/>
        <end position="185"/>
    </location>
</feature>
<comment type="catalytic activity">
    <reaction evidence="1 7">
        <text>Thiol-dependent hydrolysis of ester, thioester, amide, peptide and isopeptide bonds formed by the C-terminal Gly of ubiquitin (a 76-residue protein attached to proteins as an intracellular targeting signal).</text>
        <dbReference type="EC" id="3.4.19.12"/>
    </reaction>
</comment>
<dbReference type="PANTHER" id="PTHR24006">
    <property type="entry name" value="UBIQUITIN CARBOXYL-TERMINAL HYDROLASE"/>
    <property type="match status" value="1"/>
</dbReference>
<keyword evidence="3 7" id="KW-0645">Protease</keyword>
<dbReference type="GO" id="GO:0004843">
    <property type="term" value="F:cysteine-type deubiquitinase activity"/>
    <property type="evidence" value="ECO:0007669"/>
    <property type="project" value="UniProtKB-UniRule"/>
</dbReference>
<evidence type="ECO:0000313" key="11">
    <source>
        <dbReference type="Proteomes" id="UP000694547"/>
    </source>
</evidence>
<name>A0A8C8TW40_PERMB</name>
<keyword evidence="5 7" id="KW-0378">Hydrolase</keyword>
<evidence type="ECO:0000256" key="7">
    <source>
        <dbReference type="RuleBase" id="RU366025"/>
    </source>
</evidence>
<dbReference type="InterPro" id="IPR032069">
    <property type="entry name" value="USP37-like_PH"/>
</dbReference>
<evidence type="ECO:0000259" key="9">
    <source>
        <dbReference type="PROSITE" id="PS50235"/>
    </source>
</evidence>
<dbReference type="GO" id="GO:0005634">
    <property type="term" value="C:nucleus"/>
    <property type="evidence" value="ECO:0007669"/>
    <property type="project" value="TreeGrafter"/>
</dbReference>
<feature type="compositionally biased region" description="Basic and acidic residues" evidence="8">
    <location>
        <begin position="768"/>
        <end position="783"/>
    </location>
</feature>
<feature type="region of interest" description="Disordered" evidence="8">
    <location>
        <begin position="751"/>
        <end position="805"/>
    </location>
</feature>
<dbReference type="Gene3D" id="3.90.70.10">
    <property type="entry name" value="Cysteine proteinases"/>
    <property type="match status" value="2"/>
</dbReference>
<dbReference type="PROSITE" id="PS50235">
    <property type="entry name" value="USP_3"/>
    <property type="match status" value="1"/>
</dbReference>
<dbReference type="InterPro" id="IPR001394">
    <property type="entry name" value="Peptidase_C19_UCH"/>
</dbReference>
<dbReference type="GO" id="GO:0050821">
    <property type="term" value="P:protein stabilization"/>
    <property type="evidence" value="ECO:0007669"/>
    <property type="project" value="Ensembl"/>
</dbReference>
<protein>
    <recommendedName>
        <fullName evidence="7">Ubiquitin carboxyl-terminal hydrolase</fullName>
        <ecNumber evidence="7">3.4.19.12</ecNumber>
    </recommendedName>
</protein>
<dbReference type="GO" id="GO:0004197">
    <property type="term" value="F:cysteine-type endopeptidase activity"/>
    <property type="evidence" value="ECO:0007669"/>
    <property type="project" value="Ensembl"/>
</dbReference>
<organism evidence="10 11">
    <name type="scientific">Peromyscus maniculatus bairdii</name>
    <name type="common">Prairie deer mouse</name>
    <dbReference type="NCBI Taxonomy" id="230844"/>
    <lineage>
        <taxon>Eukaryota</taxon>
        <taxon>Metazoa</taxon>
        <taxon>Chordata</taxon>
        <taxon>Craniata</taxon>
        <taxon>Vertebrata</taxon>
        <taxon>Euteleostomi</taxon>
        <taxon>Mammalia</taxon>
        <taxon>Eutheria</taxon>
        <taxon>Euarchontoglires</taxon>
        <taxon>Glires</taxon>
        <taxon>Rodentia</taxon>
        <taxon>Myomorpha</taxon>
        <taxon>Muroidea</taxon>
        <taxon>Cricetidae</taxon>
        <taxon>Neotominae</taxon>
        <taxon>Peromyscus</taxon>
    </lineage>
</organism>
<keyword evidence="11" id="KW-1185">Reference proteome</keyword>
<feature type="domain" description="USP" evidence="9">
    <location>
        <begin position="290"/>
        <end position="884"/>
    </location>
</feature>
<evidence type="ECO:0000256" key="2">
    <source>
        <dbReference type="ARBA" id="ARBA00009085"/>
    </source>
</evidence>
<evidence type="ECO:0000256" key="5">
    <source>
        <dbReference type="ARBA" id="ARBA00022801"/>
    </source>
</evidence>
<dbReference type="Gene3D" id="2.30.29.180">
    <property type="entry name" value="Ubiquitin carboxyl-terminal hydrolase 26/29/37, pleckstrin homology-like domain"/>
    <property type="match status" value="1"/>
</dbReference>
<accession>A0A8C8TW40</accession>
<dbReference type="InterPro" id="IPR050164">
    <property type="entry name" value="Peptidase_C19"/>
</dbReference>
<feature type="compositionally biased region" description="Polar residues" evidence="8">
    <location>
        <begin position="754"/>
        <end position="763"/>
    </location>
</feature>
<dbReference type="GO" id="GO:0006508">
    <property type="term" value="P:proteolysis"/>
    <property type="evidence" value="ECO:0007669"/>
    <property type="project" value="UniProtKB-KW"/>
</dbReference>
<dbReference type="CDD" id="cd02257">
    <property type="entry name" value="Peptidase_C19"/>
    <property type="match status" value="2"/>
</dbReference>
<dbReference type="PANTHER" id="PTHR24006:SF711">
    <property type="entry name" value="UBIQUITIN CARBOXYL-TERMINAL HYDROLASE 29"/>
    <property type="match status" value="1"/>
</dbReference>
<feature type="compositionally biased region" description="Low complexity" evidence="8">
    <location>
        <begin position="791"/>
        <end position="802"/>
    </location>
</feature>
<dbReference type="SUPFAM" id="SSF54001">
    <property type="entry name" value="Cysteine proteinases"/>
    <property type="match status" value="2"/>
</dbReference>
<evidence type="ECO:0000256" key="4">
    <source>
        <dbReference type="ARBA" id="ARBA00022786"/>
    </source>
</evidence>
<evidence type="ECO:0000256" key="3">
    <source>
        <dbReference type="ARBA" id="ARBA00022670"/>
    </source>
</evidence>
<feature type="region of interest" description="Disordered" evidence="8">
    <location>
        <begin position="670"/>
        <end position="695"/>
    </location>
</feature>
<reference evidence="10" key="2">
    <citation type="submission" date="2025-08" db="UniProtKB">
        <authorList>
            <consortium name="Ensembl"/>
        </authorList>
    </citation>
    <scope>IDENTIFICATION</scope>
</reference>
<feature type="compositionally biased region" description="Basic and acidic residues" evidence="8">
    <location>
        <begin position="167"/>
        <end position="177"/>
    </location>
</feature>
<keyword evidence="6 7" id="KW-0788">Thiol protease</keyword>
<dbReference type="GO" id="GO:0005829">
    <property type="term" value="C:cytosol"/>
    <property type="evidence" value="ECO:0007669"/>
    <property type="project" value="TreeGrafter"/>
</dbReference>
<dbReference type="GO" id="GO:0000082">
    <property type="term" value="P:G1/S transition of mitotic cell cycle"/>
    <property type="evidence" value="ECO:0007669"/>
    <property type="project" value="TreeGrafter"/>
</dbReference>
<evidence type="ECO:0000256" key="1">
    <source>
        <dbReference type="ARBA" id="ARBA00000707"/>
    </source>
</evidence>
<dbReference type="PROSITE" id="PS00973">
    <property type="entry name" value="USP_2"/>
    <property type="match status" value="1"/>
</dbReference>
<dbReference type="GO" id="GO:0071108">
    <property type="term" value="P:protein K48-linked deubiquitination"/>
    <property type="evidence" value="ECO:0007669"/>
    <property type="project" value="Ensembl"/>
</dbReference>
<dbReference type="GO" id="GO:0051607">
    <property type="term" value="P:defense response to virus"/>
    <property type="evidence" value="ECO:0007669"/>
    <property type="project" value="Ensembl"/>
</dbReference>
<comment type="similarity">
    <text evidence="2 7">Belongs to the peptidase C19 family.</text>
</comment>
<dbReference type="Ensembl" id="ENSPEMT00000021174.2">
    <property type="protein sequence ID" value="ENSPEMP00000016860.2"/>
    <property type="gene ID" value="ENSPEMG00000015962.2"/>
</dbReference>
<dbReference type="InterPro" id="IPR038765">
    <property type="entry name" value="Papain-like_cys_pep_sf"/>
</dbReference>
<dbReference type="GeneTree" id="ENSGT00940000161929"/>
<reference evidence="10" key="3">
    <citation type="submission" date="2025-09" db="UniProtKB">
        <authorList>
            <consortium name="Ensembl"/>
        </authorList>
    </citation>
    <scope>IDENTIFICATION</scope>
</reference>
<comment type="function">
    <text evidence="7">Deubiquitinating enzyme that removes conjugated ubiquitin from specific proteins to regulate different cellular processes.</text>
</comment>
<dbReference type="FunFam" id="2.30.29.180:FF:000001">
    <property type="entry name" value="Ubiquitin carboxyl-terminal hydrolase 37"/>
    <property type="match status" value="1"/>
</dbReference>
<feature type="compositionally biased region" description="Polar residues" evidence="8">
    <location>
        <begin position="138"/>
        <end position="147"/>
    </location>
</feature>
<dbReference type="InterPro" id="IPR018200">
    <property type="entry name" value="USP_CS"/>
</dbReference>
<dbReference type="InterPro" id="IPR038093">
    <property type="entry name" value="USP37-like_PH_sf"/>
</dbReference>
<dbReference type="Pfam" id="PF16674">
    <property type="entry name" value="UCH_N"/>
    <property type="match status" value="1"/>
</dbReference>
<evidence type="ECO:0000313" key="10">
    <source>
        <dbReference type="Ensembl" id="ENSPEMP00000016860.2"/>
    </source>
</evidence>
<evidence type="ECO:0000256" key="6">
    <source>
        <dbReference type="ARBA" id="ARBA00022807"/>
    </source>
</evidence>
<dbReference type="PROSITE" id="PS00972">
    <property type="entry name" value="USP_1"/>
    <property type="match status" value="1"/>
</dbReference>
<sequence length="911" mass="103693">MAPLKINGFVQIRSKNRSKHTRASQWKEAVIQIVERKQKVNLVVSLKLEGRSRVFQLGDNVAGVMVSCCETGEHHLHLTLKDDTSLLIDKLSSVDVERLKSLLDSFHPCESQQLEEPKSSQHVLESSDPFCRKHQESVAGSQNTKQESGAPGPMKMPLLWPNSSSSHVEKEKVEKPSIKRKRKSTPSVEIIEEILEVNNPEPEKKSKTYNSRNKRCKGEKPMALRDQEKLNIWKLEPSFNTNTCWRPNLDDTILPTLAWSDESGSKFSQETQTYDLQPPLETYAKQLKREGFPNLGNTCYMNSILQSVFGIPTFAKDLLTQGIPWEKVSYDDLIKPLSQLLVLKDIRDIEVKGELLINVKKSISTVADTFLGDEQNDAHEFLSQCLDQLKLNMEKLNTMWLTEMDNDAEESSLSTYDENAIPKRFVCPVSANFEIELQSSIVCEACGEATLNTEVSNYLSVDLHQGTREQPLSIQKSLDLFFTPEKIERNCAKCKNKNSVLKYTLKRLPRVLIVHLKRYHLTPNGLLVKSQQPVEISKYLNVSSHFNENIKEPLSLTSKTSYEDCDVPNVSEEMMPEILSQPIPSRSVKNYEKINVYGTADRHTTTEMFNYFYDLKEQMILEGSQEMAEQVLIVHLKRYLLTANGLLVKSQQPVEISQFLNVSSHYNENRKPPFPLTDKVPLDDRDVPNSIPSSNVKNYEKINADGILDHHTTTKVVNDCDLNEEKILEGYQKMVEQVLSNYRNRFHKEFLPQASPQSIGGTQEDTEKDLNKSSELRDQKDDGNSLGASENPRNNNVPGSNNTVDAVDESKNVVLRDDPQNYRLVSLVSHVGNCQDSGHYVSDVYDFQKQAWLLYSDVQVFEIPEALIQENRLHTGYIFFYMRNELFEWLLKKASEGKPAGVAGYEGCSLT</sequence>
<dbReference type="GO" id="GO:0060340">
    <property type="term" value="P:positive regulation of type I interferon-mediated signaling pathway"/>
    <property type="evidence" value="ECO:0007669"/>
    <property type="project" value="Ensembl"/>
</dbReference>
<reference evidence="10 11" key="1">
    <citation type="submission" date="2018-10" db="EMBL/GenBank/DDBJ databases">
        <title>Improved assembly of the deer mouse Peromyscus maniculatus genome.</title>
        <authorList>
            <person name="Lassance J.-M."/>
            <person name="Hoekstra H.E."/>
        </authorList>
    </citation>
    <scope>NUCLEOTIDE SEQUENCE [LARGE SCALE GENOMIC DNA]</scope>
</reference>
<dbReference type="AlphaFoldDB" id="A0A8C8TW40"/>
<dbReference type="CDD" id="cd13312">
    <property type="entry name" value="PH_USP37_like"/>
    <property type="match status" value="1"/>
</dbReference>
<dbReference type="Proteomes" id="UP000694547">
    <property type="component" value="Chromosome 1"/>
</dbReference>
<keyword evidence="4 7" id="KW-0833">Ubl conjugation pathway</keyword>
<proteinExistence type="inferred from homology"/>
<dbReference type="InterPro" id="IPR028889">
    <property type="entry name" value="USP"/>
</dbReference>
<dbReference type="Pfam" id="PF00443">
    <property type="entry name" value="UCH"/>
    <property type="match status" value="2"/>
</dbReference>
<evidence type="ECO:0000256" key="8">
    <source>
        <dbReference type="SAM" id="MobiDB-lite"/>
    </source>
</evidence>